<dbReference type="GO" id="GO:0005794">
    <property type="term" value="C:Golgi apparatus"/>
    <property type="evidence" value="ECO:0007669"/>
    <property type="project" value="TreeGrafter"/>
</dbReference>
<dbReference type="GO" id="GO:0016323">
    <property type="term" value="C:basolateral plasma membrane"/>
    <property type="evidence" value="ECO:0007669"/>
    <property type="project" value="TreeGrafter"/>
</dbReference>
<dbReference type="SUPFAM" id="SSF48431">
    <property type="entry name" value="Lipovitellin-phosvitin complex, superhelical domain"/>
    <property type="match status" value="1"/>
</dbReference>
<accession>A0A498SVP1</accession>
<dbReference type="InterPro" id="IPR001747">
    <property type="entry name" value="Vitellogenin_N"/>
</dbReference>
<protein>
    <recommendedName>
        <fullName evidence="1">Vitellogenin domain-containing protein</fullName>
    </recommendedName>
</protein>
<dbReference type="GO" id="GO:0005548">
    <property type="term" value="F:phospholipid transporter activity"/>
    <property type="evidence" value="ECO:0007669"/>
    <property type="project" value="InterPro"/>
</dbReference>
<feature type="non-terminal residue" evidence="2">
    <location>
        <position position="1"/>
    </location>
</feature>
<evidence type="ECO:0000313" key="2">
    <source>
        <dbReference type="EMBL" id="VBB34302.1"/>
    </source>
</evidence>
<sequence length="539" mass="62544">FLKCINGKCQYDMPDVYVNFIQGGNNLEGVYVTKTFNEKNWKVNWNVLFAIVYATMTPAKIGAGDEQNVITPYGLCHYRFSKLRDKIFRRQINHCKFDGIRNFTAIDDLTQHNYQHSVVYIQNTKSNADIIDIEAEEMMSLKSSLIPDWSLIVETQVKMKMTNRTVLFAKPFCSTKLSVDECAQTVFNAKRMGRNWKEINQKLNIGIKKERSKLKFILQKSNNEFPNKKADSLASILNSILFATDKDLLDAIKEFRNTPIMSVFVDAIGLAGTMTSYTVGKNAFTTEVPEFLERFLQALSQTTKIDIAIINDLKTWMKSTNDEYYVKHIAFTIANIYRRYCDSTKSRKYACENGKNQDVNEFTEYIITRCKDDSNCQKSALQIFENLPLLNLLPYAIQFLCKSSNNTNLVQREALRFLQLFDGKHFHWKTINKLLSIFRNACPLRQTITDQTLAIEVLLNILPYKELVGTYLLRSEELFPIEHEKWAYFYQSITRRRQISPDFNSYWAKMRSFRIFQPNYAHRSLKATSDVSTVNIAGN</sequence>
<dbReference type="PANTHER" id="PTHR13024:SF0">
    <property type="entry name" value="MICROSOMAL TRIACYLGLYCEROL TRANSFER PROTEIN"/>
    <property type="match status" value="1"/>
</dbReference>
<dbReference type="Proteomes" id="UP000276991">
    <property type="component" value="Unassembled WGS sequence"/>
</dbReference>
<name>A0A498SVP1_ACAVI</name>
<dbReference type="GO" id="GO:0005783">
    <property type="term" value="C:endoplasmic reticulum"/>
    <property type="evidence" value="ECO:0007669"/>
    <property type="project" value="TreeGrafter"/>
</dbReference>
<dbReference type="EMBL" id="UPTC01003318">
    <property type="protein sequence ID" value="VBB34302.1"/>
    <property type="molecule type" value="Genomic_DNA"/>
</dbReference>
<keyword evidence="3" id="KW-1185">Reference proteome</keyword>
<dbReference type="STRING" id="6277.A0A498SVP1"/>
<gene>
    <name evidence="2" type="ORF">NAV_LOCUS9093</name>
</gene>
<dbReference type="InterPro" id="IPR039988">
    <property type="entry name" value="MTTP"/>
</dbReference>
<dbReference type="AlphaFoldDB" id="A0A498SVP1"/>
<evidence type="ECO:0000313" key="3">
    <source>
        <dbReference type="Proteomes" id="UP000276991"/>
    </source>
</evidence>
<reference evidence="2 3" key="1">
    <citation type="submission" date="2018-08" db="EMBL/GenBank/DDBJ databases">
        <authorList>
            <person name="Laetsch R D."/>
            <person name="Stevens L."/>
            <person name="Kumar S."/>
            <person name="Blaxter L. M."/>
        </authorList>
    </citation>
    <scope>NUCLEOTIDE SEQUENCE [LARGE SCALE GENOMIC DNA]</scope>
</reference>
<dbReference type="InterPro" id="IPR011030">
    <property type="entry name" value="Lipovitellin_superhlx_dom"/>
</dbReference>
<dbReference type="PANTHER" id="PTHR13024">
    <property type="entry name" value="MICROSOMAL TRIGLYCERIDE TRANSFER PROTEIN, LARGE SUBUNIT"/>
    <property type="match status" value="1"/>
</dbReference>
<evidence type="ECO:0000259" key="1">
    <source>
        <dbReference type="Pfam" id="PF01347"/>
    </source>
</evidence>
<dbReference type="OrthoDB" id="5865932at2759"/>
<dbReference type="Gene3D" id="1.25.10.20">
    <property type="entry name" value="Vitellinogen, superhelical"/>
    <property type="match status" value="1"/>
</dbReference>
<proteinExistence type="predicted"/>
<feature type="domain" description="Vitellogenin" evidence="1">
    <location>
        <begin position="213"/>
        <end position="440"/>
    </location>
</feature>
<dbReference type="GO" id="GO:0042157">
    <property type="term" value="P:lipoprotein metabolic process"/>
    <property type="evidence" value="ECO:0007669"/>
    <property type="project" value="TreeGrafter"/>
</dbReference>
<organism evidence="2 3">
    <name type="scientific">Acanthocheilonema viteae</name>
    <name type="common">Filarial nematode worm</name>
    <name type="synonym">Dipetalonema viteae</name>
    <dbReference type="NCBI Taxonomy" id="6277"/>
    <lineage>
        <taxon>Eukaryota</taxon>
        <taxon>Metazoa</taxon>
        <taxon>Ecdysozoa</taxon>
        <taxon>Nematoda</taxon>
        <taxon>Chromadorea</taxon>
        <taxon>Rhabditida</taxon>
        <taxon>Spirurina</taxon>
        <taxon>Spiruromorpha</taxon>
        <taxon>Filarioidea</taxon>
        <taxon>Onchocercidae</taxon>
        <taxon>Acanthocheilonema</taxon>
    </lineage>
</organism>
<dbReference type="Pfam" id="PF01347">
    <property type="entry name" value="Vitellogenin_N"/>
    <property type="match status" value="1"/>
</dbReference>